<dbReference type="EMBL" id="PDCK01000039">
    <property type="protein sequence ID" value="PRQ56272.1"/>
    <property type="molecule type" value="Genomic_DNA"/>
</dbReference>
<dbReference type="AlphaFoldDB" id="A0A2P6SC68"/>
<proteinExistence type="predicted"/>
<protein>
    <submittedName>
        <fullName evidence="5">Putative insulysin</fullName>
        <ecNumber evidence="5">3.4.24.56</ecNumber>
    </submittedName>
</protein>
<dbReference type="InterPro" id="IPR050626">
    <property type="entry name" value="Peptidase_M16"/>
</dbReference>
<dbReference type="OMA" id="EVVANHM"/>
<dbReference type="PANTHER" id="PTHR43690">
    <property type="entry name" value="NARDILYSIN"/>
    <property type="match status" value="1"/>
</dbReference>
<keyword evidence="5" id="KW-0378">Hydrolase</keyword>
<dbReference type="GO" id="GO:0004222">
    <property type="term" value="F:metalloendopeptidase activity"/>
    <property type="evidence" value="ECO:0007669"/>
    <property type="project" value="UniProtKB-EC"/>
</dbReference>
<dbReference type="InterPro" id="IPR032632">
    <property type="entry name" value="Peptidase_M16_M"/>
</dbReference>
<dbReference type="Gramene" id="PRQ56272">
    <property type="protein sequence ID" value="PRQ56272"/>
    <property type="gene ID" value="RchiOBHm_Chr1g0333951"/>
</dbReference>
<keyword evidence="2" id="KW-0732">Signal</keyword>
<feature type="domain" description="Peptidase M16 middle/third" evidence="3">
    <location>
        <begin position="2"/>
        <end position="71"/>
    </location>
</feature>
<evidence type="ECO:0000313" key="5">
    <source>
        <dbReference type="EMBL" id="PRQ56272.1"/>
    </source>
</evidence>
<dbReference type="Proteomes" id="UP000238479">
    <property type="component" value="Chromosome 1"/>
</dbReference>
<accession>A0A2P6SC68</accession>
<dbReference type="EC" id="3.4.24.56" evidence="5"/>
<reference evidence="5 6" key="1">
    <citation type="journal article" date="2018" name="Nat. Genet.">
        <title>The Rosa genome provides new insights in the design of modern roses.</title>
        <authorList>
            <person name="Bendahmane M."/>
        </authorList>
    </citation>
    <scope>NUCLEOTIDE SEQUENCE [LARGE SCALE GENOMIC DNA]</scope>
    <source>
        <strain evidence="6">cv. Old Blush</strain>
    </source>
</reference>
<feature type="signal peptide" evidence="2">
    <location>
        <begin position="1"/>
        <end position="21"/>
    </location>
</feature>
<dbReference type="GO" id="GO:0046872">
    <property type="term" value="F:metal ion binding"/>
    <property type="evidence" value="ECO:0007669"/>
    <property type="project" value="UniProtKB-KW"/>
</dbReference>
<gene>
    <name evidence="5" type="ORF">RchiOBHm_Chr1g0333951</name>
</gene>
<dbReference type="InterPro" id="IPR011249">
    <property type="entry name" value="Metalloenz_LuxS/M16"/>
</dbReference>
<dbReference type="STRING" id="74649.A0A2P6SC68"/>
<dbReference type="SUPFAM" id="SSF63411">
    <property type="entry name" value="LuxS/MPP-like metallohydrolase"/>
    <property type="match status" value="2"/>
</dbReference>
<evidence type="ECO:0000256" key="2">
    <source>
        <dbReference type="SAM" id="SignalP"/>
    </source>
</evidence>
<dbReference type="Pfam" id="PF22456">
    <property type="entry name" value="PqqF-like_C_4"/>
    <property type="match status" value="1"/>
</dbReference>
<dbReference type="GO" id="GO:0005829">
    <property type="term" value="C:cytosol"/>
    <property type="evidence" value="ECO:0007669"/>
    <property type="project" value="TreeGrafter"/>
</dbReference>
<evidence type="ECO:0000259" key="4">
    <source>
        <dbReference type="Pfam" id="PF22456"/>
    </source>
</evidence>
<dbReference type="InterPro" id="IPR054734">
    <property type="entry name" value="PqqF-like_C_4"/>
</dbReference>
<dbReference type="Pfam" id="PF16187">
    <property type="entry name" value="Peptidase_M16_M"/>
    <property type="match status" value="1"/>
</dbReference>
<evidence type="ECO:0000259" key="3">
    <source>
        <dbReference type="Pfam" id="PF16187"/>
    </source>
</evidence>
<dbReference type="Gene3D" id="3.30.830.10">
    <property type="entry name" value="Metalloenzyme, LuxS/M16 peptidase-like"/>
    <property type="match status" value="2"/>
</dbReference>
<feature type="chain" id="PRO_5015168843" evidence="2">
    <location>
        <begin position="22"/>
        <end position="318"/>
    </location>
</feature>
<organism evidence="5 6">
    <name type="scientific">Rosa chinensis</name>
    <name type="common">China rose</name>
    <dbReference type="NCBI Taxonomy" id="74649"/>
    <lineage>
        <taxon>Eukaryota</taxon>
        <taxon>Viridiplantae</taxon>
        <taxon>Streptophyta</taxon>
        <taxon>Embryophyta</taxon>
        <taxon>Tracheophyta</taxon>
        <taxon>Spermatophyta</taxon>
        <taxon>Magnoliopsida</taxon>
        <taxon>eudicotyledons</taxon>
        <taxon>Gunneridae</taxon>
        <taxon>Pentapetalae</taxon>
        <taxon>rosids</taxon>
        <taxon>fabids</taxon>
        <taxon>Rosales</taxon>
        <taxon>Rosaceae</taxon>
        <taxon>Rosoideae</taxon>
        <taxon>Rosoideae incertae sedis</taxon>
        <taxon>Rosa</taxon>
    </lineage>
</organism>
<sequence>MRLFIWLLPHLILTKAFVASAANLETLVSVSTDRLELRVYGFNDKLPALLSKILKTTKSFMPISDRFMRLYDVDEKLHILSGLSISDVKSFIPQLWSKVYIESLCHGNLSEKEAIRLSDIFKTNFGVQPLPIELMRSEQCICLPPSANLIRDISVKNKSKTNSLQIERELRIESPRLRAVLDLFNEIVEEPLFNQLRTKEQLGCTVHCGPWVTCNTFGFYFCVQSAEDNPIYLQRRVENFINRLEELLLVNDWMMSLLRITELDQLQSYWRKIHPSIMKPIDIGYRLPIKCSVYILSACWKLCLDLSNARALNYSNKC</sequence>
<keyword evidence="6" id="KW-1185">Reference proteome</keyword>
<name>A0A2P6SC68_ROSCH</name>
<keyword evidence="1" id="KW-0479">Metal-binding</keyword>
<feature type="domain" description="Coenzyme PQQ synthesis protein F-like C-terminal lobe" evidence="4">
    <location>
        <begin position="183"/>
        <end position="248"/>
    </location>
</feature>
<evidence type="ECO:0000313" key="6">
    <source>
        <dbReference type="Proteomes" id="UP000238479"/>
    </source>
</evidence>
<comment type="caution">
    <text evidence="5">The sequence shown here is derived from an EMBL/GenBank/DDBJ whole genome shotgun (WGS) entry which is preliminary data.</text>
</comment>
<evidence type="ECO:0000256" key="1">
    <source>
        <dbReference type="ARBA" id="ARBA00022723"/>
    </source>
</evidence>
<dbReference type="PANTHER" id="PTHR43690:SF18">
    <property type="entry name" value="INSULIN-DEGRADING ENZYME-RELATED"/>
    <property type="match status" value="1"/>
</dbReference>